<dbReference type="EMBL" id="JAKLWS010000012">
    <property type="protein sequence ID" value="MCG2589073.1"/>
    <property type="molecule type" value="Genomic_DNA"/>
</dbReference>
<reference evidence="1" key="1">
    <citation type="submission" date="2022-01" db="EMBL/GenBank/DDBJ databases">
        <authorList>
            <person name="Wang Y."/>
        </authorList>
    </citation>
    <scope>NUCLEOTIDE SEQUENCE</scope>
    <source>
        <strain evidence="1">WB101</strain>
    </source>
</reference>
<gene>
    <name evidence="1" type="ORF">L6773_10870</name>
</gene>
<accession>A0ABS9KE21</accession>
<dbReference type="PROSITE" id="PS00430">
    <property type="entry name" value="TONB_DEPENDENT_REC_1"/>
    <property type="match status" value="1"/>
</dbReference>
<evidence type="ECO:0000313" key="2">
    <source>
        <dbReference type="Proteomes" id="UP001165366"/>
    </source>
</evidence>
<reference evidence="1" key="2">
    <citation type="submission" date="2024-05" db="EMBL/GenBank/DDBJ databases">
        <title>Rhodohalobacter halophilus gen. nov., sp. nov., a moderately halophilic member of the family Balneolaceae.</title>
        <authorList>
            <person name="Xia J."/>
        </authorList>
    </citation>
    <scope>NUCLEOTIDE SEQUENCE</scope>
    <source>
        <strain evidence="1">WB101</strain>
    </source>
</reference>
<dbReference type="Proteomes" id="UP001165366">
    <property type="component" value="Unassembled WGS sequence"/>
</dbReference>
<keyword evidence="2" id="KW-1185">Reference proteome</keyword>
<proteinExistence type="predicted"/>
<dbReference type="InterPro" id="IPR010916">
    <property type="entry name" value="TonB_box_CS"/>
</dbReference>
<sequence length="607" mass="67138">MITKKTNISRKISELVNFIKEKFFFRSSLVSLLIILAVAFAGCDIIGIESDSEKVDQTLEPGGTASTESGMQLMASNNSINESITVTGQEIEDPIVGTPLPEVVNLSGSFHKITSSSNIDLSAEDTPLYLALPVPEDADPTQLALGVRVPSSFVTDTDASSPEYGWDLLQSAYEPESDQLVVPVRFLVSDGIVLSVIETDDYSSPSMADAEGENLFERTKDFFGQETMNTKALPHSGGFNVKCKGGFNSGECGSREKNLVESYLKDAHDDFVSDFRSPDLRSPVLSNAYTWIIKKEGTAWCKGDTAGKYLSLTNKAITCYDGNNAPSEGTTRHEFFHAIQYNYAPISWSKLPKQRPNWVIEATAELTEDANTSGSKAAIRASQPPLRTVDIPLTSNNDRRPYRTQDFWTYLINNRSSTLADILEPVFDQQSNGTNKPTAKKVDELYSMTDDYWGWVRNQAVESRVTTGFKSKLNAVCDFDSDVLARPTTVTYDAGTRSESDPKEESSVVSRLSTNVMAIEVQTGSNRIDLEISASTPDNKTFIRVYQPYDSPTTDCWDRSQNASHSIDDMMVESSNQTYYVMATASMIDNQRSVFTVNISHEDRITK</sequence>
<name>A0ABS9KE21_9BACT</name>
<protein>
    <submittedName>
        <fullName evidence="1">Uncharacterized protein</fullName>
    </submittedName>
</protein>
<evidence type="ECO:0000313" key="1">
    <source>
        <dbReference type="EMBL" id="MCG2589073.1"/>
    </source>
</evidence>
<comment type="caution">
    <text evidence="1">The sequence shown here is derived from an EMBL/GenBank/DDBJ whole genome shotgun (WGS) entry which is preliminary data.</text>
</comment>
<organism evidence="1 2">
    <name type="scientific">Rhodohalobacter sulfatireducens</name>
    <dbReference type="NCBI Taxonomy" id="2911366"/>
    <lineage>
        <taxon>Bacteria</taxon>
        <taxon>Pseudomonadati</taxon>
        <taxon>Balneolota</taxon>
        <taxon>Balneolia</taxon>
        <taxon>Balneolales</taxon>
        <taxon>Balneolaceae</taxon>
        <taxon>Rhodohalobacter</taxon>
    </lineage>
</organism>